<dbReference type="RefSeq" id="WP_145057203.1">
    <property type="nucleotide sequence ID" value="NZ_CP036263.1"/>
</dbReference>
<sequence>MNRIKLQSATAIALSLLYLAIGLAGESLHYFVESALVESGSSVSTGTAAEVLAGEASSGFYHFHGPDFHVHYHGPVKVAGSETSTATKKQQKESGATFQESGQQHQPHACPLLAVLATLKLGQGGLASWSLEVTACHRVHGNAHELAARGFSQCYLARGPPSLRIV</sequence>
<dbReference type="Proteomes" id="UP000319852">
    <property type="component" value="Chromosome"/>
</dbReference>
<keyword evidence="2" id="KW-1185">Reference proteome</keyword>
<reference evidence="1 2" key="1">
    <citation type="submission" date="2019-02" db="EMBL/GenBank/DDBJ databases">
        <title>Deep-cultivation of Planctomycetes and their phenomic and genomic characterization uncovers novel biology.</title>
        <authorList>
            <person name="Wiegand S."/>
            <person name="Jogler M."/>
            <person name="Boedeker C."/>
            <person name="Pinto D."/>
            <person name="Vollmers J."/>
            <person name="Rivas-Marin E."/>
            <person name="Kohn T."/>
            <person name="Peeters S.H."/>
            <person name="Heuer A."/>
            <person name="Rast P."/>
            <person name="Oberbeckmann S."/>
            <person name="Bunk B."/>
            <person name="Jeske O."/>
            <person name="Meyerdierks A."/>
            <person name="Storesund J.E."/>
            <person name="Kallscheuer N."/>
            <person name="Luecker S."/>
            <person name="Lage O.M."/>
            <person name="Pohl T."/>
            <person name="Merkel B.J."/>
            <person name="Hornburger P."/>
            <person name="Mueller R.-W."/>
            <person name="Bruemmer F."/>
            <person name="Labrenz M."/>
            <person name="Spormann A.M."/>
            <person name="Op den Camp H."/>
            <person name="Overmann J."/>
            <person name="Amann R."/>
            <person name="Jetten M.S.M."/>
            <person name="Mascher T."/>
            <person name="Medema M.H."/>
            <person name="Devos D.P."/>
            <person name="Kaster A.-K."/>
            <person name="Ovreas L."/>
            <person name="Rohde M."/>
            <person name="Galperin M.Y."/>
            <person name="Jogler C."/>
        </authorList>
    </citation>
    <scope>NUCLEOTIDE SEQUENCE [LARGE SCALE GENOMIC DNA]</scope>
    <source>
        <strain evidence="1 2">HG15A2</strain>
    </source>
</reference>
<organism evidence="1 2">
    <name type="scientific">Adhaeretor mobilis</name>
    <dbReference type="NCBI Taxonomy" id="1930276"/>
    <lineage>
        <taxon>Bacteria</taxon>
        <taxon>Pseudomonadati</taxon>
        <taxon>Planctomycetota</taxon>
        <taxon>Planctomycetia</taxon>
        <taxon>Pirellulales</taxon>
        <taxon>Lacipirellulaceae</taxon>
        <taxon>Adhaeretor</taxon>
    </lineage>
</organism>
<dbReference type="AlphaFoldDB" id="A0A517MQE5"/>
<evidence type="ECO:0000313" key="1">
    <source>
        <dbReference type="EMBL" id="QDS97092.1"/>
    </source>
</evidence>
<dbReference type="KEGG" id="amob:HG15A2_03520"/>
<protein>
    <submittedName>
        <fullName evidence="1">Uncharacterized protein</fullName>
    </submittedName>
</protein>
<evidence type="ECO:0000313" key="2">
    <source>
        <dbReference type="Proteomes" id="UP000319852"/>
    </source>
</evidence>
<name>A0A517MQE5_9BACT</name>
<proteinExistence type="predicted"/>
<accession>A0A517MQE5</accession>
<dbReference type="EMBL" id="CP036263">
    <property type="protein sequence ID" value="QDS97092.1"/>
    <property type="molecule type" value="Genomic_DNA"/>
</dbReference>
<gene>
    <name evidence="1" type="ORF">HG15A2_03520</name>
</gene>